<feature type="domain" description="PI-PLC Y-box" evidence="12">
    <location>
        <begin position="625"/>
        <end position="737"/>
    </location>
</feature>
<dbReference type="InterPro" id="IPR000008">
    <property type="entry name" value="C2_dom"/>
</dbReference>
<dbReference type="GO" id="GO:0004435">
    <property type="term" value="F:phosphatidylinositol-4,5-bisphosphate phospholipase C activity"/>
    <property type="evidence" value="ECO:0007669"/>
    <property type="project" value="UniProtKB-EC"/>
</dbReference>
<dbReference type="InterPro" id="IPR035892">
    <property type="entry name" value="C2_domain_sf"/>
</dbReference>
<evidence type="ECO:0000256" key="2">
    <source>
        <dbReference type="ARBA" id="ARBA00001913"/>
    </source>
</evidence>
<dbReference type="FunFam" id="3.20.20.190:FF:000039">
    <property type="entry name" value="Phosphoinositide phospholipase C"/>
    <property type="match status" value="1"/>
</dbReference>
<dbReference type="CDD" id="cd16207">
    <property type="entry name" value="EFh_ScPlc1p_like"/>
    <property type="match status" value="1"/>
</dbReference>
<dbReference type="CDD" id="cd00275">
    <property type="entry name" value="C2_PLC_like"/>
    <property type="match status" value="1"/>
</dbReference>
<dbReference type="EC" id="3.1.4.11" evidence="9"/>
<dbReference type="SUPFAM" id="SSF50729">
    <property type="entry name" value="PH domain-like"/>
    <property type="match status" value="1"/>
</dbReference>
<comment type="cofactor">
    <cofactor evidence="2">
        <name>Ca(2+)</name>
        <dbReference type="ChEBI" id="CHEBI:29108"/>
    </cofactor>
</comment>
<dbReference type="OrthoDB" id="269822at2759"/>
<dbReference type="PROSITE" id="PS50008">
    <property type="entry name" value="PIPLC_Y_DOMAIN"/>
    <property type="match status" value="1"/>
</dbReference>
<dbReference type="GO" id="GO:0048015">
    <property type="term" value="P:phosphatidylinositol-mediated signaling"/>
    <property type="evidence" value="ECO:0007669"/>
    <property type="project" value="TreeGrafter"/>
</dbReference>
<dbReference type="InterPro" id="IPR001192">
    <property type="entry name" value="PI-PLC_fam"/>
</dbReference>
<dbReference type="GO" id="GO:0051209">
    <property type="term" value="P:release of sequestered calcium ion into cytosol"/>
    <property type="evidence" value="ECO:0007669"/>
    <property type="project" value="TreeGrafter"/>
</dbReference>
<sequence length="930" mass="105459">MAALFSISDPFMNQLSINTGISGASNPQTSSDSGDNVLSSDSSTNTSPLEISGNSTSSASILQRVSKKVMDRVGNVVESGKSHSQRATRKLSVGSRSNSFTDEDLKEVAGPVTRQKNLDRYANRTCSIDSLCIKNPETEAVVVPKELQSGVSFLKITHRKRVNCKFSIDPETGVVSWDTKSSAKLLVDKIFQIRTADDAKNYREELKVSSTLSSKWASIIYTDNDSKLKALHILGINQEEFDLFIKVLRKLVKYRQDLMSGLAMPGEKFVNVHWSRFVDSQERLSFETVEKLTKRLHINCSKAFLEEKFRQADEDSSGYLDFREFQTFVKLMKSREEINQIFDNHADMQGPRMSYEAFYRFIREVQKEFDMSDKRIEKLFNKFASPQDKFVHSEGFADFLFSPKYFKPIKPVEEEMTRPLNEYFISSSHNTYLLGRQVAGESSVEPYIRALQNGCRCVEVDCWDGEDGPIVCHGRTFTSSVDFRDVMNTIRKYSFIFSPYPLIVSLEVHCNSENQLKMVEIMKEALDDYLVTEPLMNNFVSLPSPMELKHKILIKVKSCSATASSSCGCTNSGTSDSLSSDTFASTTTTEWMSDESSGSGKQSKQLQEQQKKHDKKDQTKIVKPLADLGVYCSGIKFRNFSLPISKTPNHIFSLSERVANSMLRDGEKVSQFEKHNRRFLMRVYPSGYRVTSKNFDPIPYWKRGVQMVALNWQTNDIGLQINNALFDAREGYVLKPSEILPPEPTSMIGKYFKRFASHSSTTSTSSINEEVKLHLTVISAQQLPRPSKFKNDESFDPYVVVELFGNTKGCFISNSSETPTPTSSNTSLYKLKKNNDTSSAAITAASKFRTQSVINNGFNPVWNSHWTVNIRKEDYQFTFIRFSVHSNDNMFAVYTARLCNLSEGYRHLPLHDLQGEEYIFSTLFIKSVLD</sequence>
<dbReference type="CDD" id="cd08598">
    <property type="entry name" value="PI-PLC1c_yeast"/>
    <property type="match status" value="1"/>
</dbReference>
<feature type="domain" description="C2" evidence="11">
    <location>
        <begin position="753"/>
        <end position="923"/>
    </location>
</feature>
<dbReference type="PROSITE" id="PS50222">
    <property type="entry name" value="EF_HAND_2"/>
    <property type="match status" value="1"/>
</dbReference>
<dbReference type="Gene3D" id="2.30.29.30">
    <property type="entry name" value="Pleckstrin-homology domain (PH domain)/Phosphotyrosine-binding domain (PTB)"/>
    <property type="match status" value="1"/>
</dbReference>
<dbReference type="SUPFAM" id="SSF49562">
    <property type="entry name" value="C2 domain (Calcium/lipid-binding domain, CaLB)"/>
    <property type="match status" value="1"/>
</dbReference>
<dbReference type="GO" id="GO:0016042">
    <property type="term" value="P:lipid catabolic process"/>
    <property type="evidence" value="ECO:0007669"/>
    <property type="project" value="UniProtKB-KW"/>
</dbReference>
<evidence type="ECO:0000256" key="6">
    <source>
        <dbReference type="ARBA" id="ARBA00023098"/>
    </source>
</evidence>
<evidence type="ECO:0000256" key="7">
    <source>
        <dbReference type="ARBA" id="ARBA00023224"/>
    </source>
</evidence>
<dbReference type="AlphaFoldDB" id="A0A642V4D1"/>
<dbReference type="Pfam" id="PF00388">
    <property type="entry name" value="PI-PLC-X"/>
    <property type="match status" value="1"/>
</dbReference>
<feature type="region of interest" description="Disordered" evidence="10">
    <location>
        <begin position="76"/>
        <end position="96"/>
    </location>
</feature>
<dbReference type="Gene3D" id="2.60.40.150">
    <property type="entry name" value="C2 domain"/>
    <property type="match status" value="1"/>
</dbReference>
<dbReference type="Pfam" id="PF00387">
    <property type="entry name" value="PI-PLC-Y"/>
    <property type="match status" value="1"/>
</dbReference>
<feature type="domain" description="EF-hand" evidence="13">
    <location>
        <begin position="300"/>
        <end position="335"/>
    </location>
</feature>
<dbReference type="SMART" id="SM00239">
    <property type="entry name" value="C2"/>
    <property type="match status" value="1"/>
</dbReference>
<evidence type="ECO:0000256" key="9">
    <source>
        <dbReference type="RuleBase" id="RU361133"/>
    </source>
</evidence>
<feature type="region of interest" description="Disordered" evidence="10">
    <location>
        <begin position="22"/>
        <end position="63"/>
    </location>
</feature>
<evidence type="ECO:0000313" key="14">
    <source>
        <dbReference type="EMBL" id="KAA8911806.1"/>
    </source>
</evidence>
<feature type="region of interest" description="Disordered" evidence="10">
    <location>
        <begin position="589"/>
        <end position="618"/>
    </location>
</feature>
<dbReference type="PROSITE" id="PS50004">
    <property type="entry name" value="C2"/>
    <property type="match status" value="1"/>
</dbReference>
<dbReference type="InterPro" id="IPR015359">
    <property type="entry name" value="PLC_EF-hand-like"/>
</dbReference>
<dbReference type="InterPro" id="IPR001711">
    <property type="entry name" value="PLipase_C_Pinositol-sp_Y"/>
</dbReference>
<keyword evidence="3 9" id="KW-0378">Hydrolase</keyword>
<keyword evidence="6 9" id="KW-0443">Lipid metabolism</keyword>
<dbReference type="InterPro" id="IPR018247">
    <property type="entry name" value="EF_Hand_1_Ca_BS"/>
</dbReference>
<evidence type="ECO:0000313" key="15">
    <source>
        <dbReference type="Proteomes" id="UP000761534"/>
    </source>
</evidence>
<dbReference type="InterPro" id="IPR017946">
    <property type="entry name" value="PLC-like_Pdiesterase_TIM-brl"/>
</dbReference>
<dbReference type="InterPro" id="IPR011993">
    <property type="entry name" value="PH-like_dom_sf"/>
</dbReference>
<keyword evidence="7" id="KW-0807">Transducer</keyword>
<dbReference type="Gene3D" id="3.20.20.190">
    <property type="entry name" value="Phosphatidylinositol (PI) phosphodiesterase"/>
    <property type="match status" value="1"/>
</dbReference>
<dbReference type="Pfam" id="PF00168">
    <property type="entry name" value="C2"/>
    <property type="match status" value="2"/>
</dbReference>
<comment type="function">
    <text evidence="8">The production of the second messenger molecules diacylglycerol (DAG) and inositol 1,4,5-trisphosphate (IP3) is mediated by activated phosphatidylinositol-specific phospholipase C enzymes.</text>
</comment>
<dbReference type="Proteomes" id="UP000761534">
    <property type="component" value="Unassembled WGS sequence"/>
</dbReference>
<evidence type="ECO:0000256" key="3">
    <source>
        <dbReference type="ARBA" id="ARBA00022801"/>
    </source>
</evidence>
<evidence type="ECO:0000259" key="11">
    <source>
        <dbReference type="PROSITE" id="PS50004"/>
    </source>
</evidence>
<dbReference type="SMART" id="SM00149">
    <property type="entry name" value="PLCYc"/>
    <property type="match status" value="1"/>
</dbReference>
<accession>A0A642V4D1</accession>
<evidence type="ECO:0000259" key="13">
    <source>
        <dbReference type="PROSITE" id="PS50222"/>
    </source>
</evidence>
<reference evidence="14" key="1">
    <citation type="journal article" date="2019" name="G3 (Bethesda)">
        <title>Genome Assemblies of Two Rare Opportunistic Yeast Pathogens: Diutina rugosa (syn. Candida rugosa) and Trichomonascus ciferrii (syn. Candida ciferrii).</title>
        <authorList>
            <person name="Mixao V."/>
            <person name="Saus E."/>
            <person name="Hansen A.P."/>
            <person name="Lass-Florl C."/>
            <person name="Gabaldon T."/>
        </authorList>
    </citation>
    <scope>NUCLEOTIDE SEQUENCE</scope>
    <source>
        <strain evidence="14">CBS 4856</strain>
    </source>
</reference>
<dbReference type="PANTHER" id="PTHR10336:SF36">
    <property type="entry name" value="1-PHOSPHATIDYLINOSITOL 4,5-BISPHOSPHATE PHOSPHODIESTERASE BETA-4"/>
    <property type="match status" value="1"/>
</dbReference>
<evidence type="ECO:0000256" key="1">
    <source>
        <dbReference type="ARBA" id="ARBA00001195"/>
    </source>
</evidence>
<dbReference type="InterPro" id="IPR000909">
    <property type="entry name" value="PLipase_C_PInositol-sp_X_dom"/>
</dbReference>
<dbReference type="InterPro" id="IPR011992">
    <property type="entry name" value="EF-hand-dom_pair"/>
</dbReference>
<dbReference type="Gene3D" id="1.10.238.10">
    <property type="entry name" value="EF-hand"/>
    <property type="match status" value="2"/>
</dbReference>
<feature type="compositionally biased region" description="Low complexity" evidence="10">
    <location>
        <begin position="595"/>
        <end position="608"/>
    </location>
</feature>
<dbReference type="SUPFAM" id="SSF47473">
    <property type="entry name" value="EF-hand"/>
    <property type="match status" value="1"/>
</dbReference>
<proteinExistence type="predicted"/>
<evidence type="ECO:0000256" key="10">
    <source>
        <dbReference type="SAM" id="MobiDB-lite"/>
    </source>
</evidence>
<gene>
    <name evidence="14" type="ORF">TRICI_003703</name>
</gene>
<dbReference type="Pfam" id="PF09279">
    <property type="entry name" value="EF-hand_like"/>
    <property type="match status" value="1"/>
</dbReference>
<dbReference type="PROSITE" id="PS50007">
    <property type="entry name" value="PIPLC_X_DOMAIN"/>
    <property type="match status" value="1"/>
</dbReference>
<feature type="compositionally biased region" description="Basic and acidic residues" evidence="10">
    <location>
        <begin position="609"/>
        <end position="618"/>
    </location>
</feature>
<comment type="caution">
    <text evidence="14">The sequence shown here is derived from an EMBL/GenBank/DDBJ whole genome shotgun (WGS) entry which is preliminary data.</text>
</comment>
<dbReference type="EMBL" id="SWFS01000272">
    <property type="protein sequence ID" value="KAA8911806.1"/>
    <property type="molecule type" value="Genomic_DNA"/>
</dbReference>
<keyword evidence="5 9" id="KW-0442">Lipid degradation</keyword>
<name>A0A642V4D1_9ASCO</name>
<dbReference type="SUPFAM" id="SSF51695">
    <property type="entry name" value="PLC-like phosphodiesterases"/>
    <property type="match status" value="1"/>
</dbReference>
<dbReference type="CDD" id="cd13360">
    <property type="entry name" value="PH_PLC_fungal"/>
    <property type="match status" value="1"/>
</dbReference>
<evidence type="ECO:0000259" key="12">
    <source>
        <dbReference type="PROSITE" id="PS50008"/>
    </source>
</evidence>
<dbReference type="GO" id="GO:0005509">
    <property type="term" value="F:calcium ion binding"/>
    <property type="evidence" value="ECO:0007669"/>
    <property type="project" value="InterPro"/>
</dbReference>
<comment type="catalytic activity">
    <reaction evidence="1 9">
        <text>a 1,2-diacyl-sn-glycero-3-phospho-(1D-myo-inositol-4,5-bisphosphate) + H2O = 1D-myo-inositol 1,4,5-trisphosphate + a 1,2-diacyl-sn-glycerol + H(+)</text>
        <dbReference type="Rhea" id="RHEA:33179"/>
        <dbReference type="ChEBI" id="CHEBI:15377"/>
        <dbReference type="ChEBI" id="CHEBI:15378"/>
        <dbReference type="ChEBI" id="CHEBI:17815"/>
        <dbReference type="ChEBI" id="CHEBI:58456"/>
        <dbReference type="ChEBI" id="CHEBI:203600"/>
        <dbReference type="EC" id="3.1.4.11"/>
    </reaction>
</comment>
<protein>
    <recommendedName>
        <fullName evidence="9">Phosphoinositide phospholipase C</fullName>
        <ecNumber evidence="9">3.1.4.11</ecNumber>
    </recommendedName>
</protein>
<dbReference type="InterPro" id="IPR037755">
    <property type="entry name" value="Plc1_PH"/>
</dbReference>
<dbReference type="VEuPathDB" id="FungiDB:TRICI_003703"/>
<dbReference type="InterPro" id="IPR002048">
    <property type="entry name" value="EF_hand_dom"/>
</dbReference>
<keyword evidence="15" id="KW-1185">Reference proteome</keyword>
<evidence type="ECO:0000256" key="5">
    <source>
        <dbReference type="ARBA" id="ARBA00022963"/>
    </source>
</evidence>
<dbReference type="PROSITE" id="PS00018">
    <property type="entry name" value="EF_HAND_1"/>
    <property type="match status" value="1"/>
</dbReference>
<organism evidence="14 15">
    <name type="scientific">Trichomonascus ciferrii</name>
    <dbReference type="NCBI Taxonomy" id="44093"/>
    <lineage>
        <taxon>Eukaryota</taxon>
        <taxon>Fungi</taxon>
        <taxon>Dikarya</taxon>
        <taxon>Ascomycota</taxon>
        <taxon>Saccharomycotina</taxon>
        <taxon>Dipodascomycetes</taxon>
        <taxon>Dipodascales</taxon>
        <taxon>Trichomonascaceae</taxon>
        <taxon>Trichomonascus</taxon>
        <taxon>Trichomonascus ciferrii complex</taxon>
    </lineage>
</organism>
<dbReference type="PRINTS" id="PR00390">
    <property type="entry name" value="PHPHLIPASEC"/>
</dbReference>
<dbReference type="SMART" id="SM00148">
    <property type="entry name" value="PLCXc"/>
    <property type="match status" value="1"/>
</dbReference>
<dbReference type="SMART" id="SM00054">
    <property type="entry name" value="EFh"/>
    <property type="match status" value="1"/>
</dbReference>
<evidence type="ECO:0000256" key="8">
    <source>
        <dbReference type="ARBA" id="ARBA00059664"/>
    </source>
</evidence>
<evidence type="ECO:0000256" key="4">
    <source>
        <dbReference type="ARBA" id="ARBA00022837"/>
    </source>
</evidence>
<keyword evidence="4" id="KW-0106">Calcium</keyword>
<dbReference type="PANTHER" id="PTHR10336">
    <property type="entry name" value="PHOSPHOINOSITIDE-SPECIFIC PHOSPHOLIPASE C FAMILY PROTEIN"/>
    <property type="match status" value="1"/>
</dbReference>